<dbReference type="CDD" id="cd00214">
    <property type="entry name" value="Calpain_III"/>
    <property type="match status" value="1"/>
</dbReference>
<evidence type="ECO:0000256" key="2">
    <source>
        <dbReference type="ARBA" id="ARBA00022670"/>
    </source>
</evidence>
<evidence type="ECO:0000256" key="3">
    <source>
        <dbReference type="ARBA" id="ARBA00022801"/>
    </source>
</evidence>
<dbReference type="AlphaFoldDB" id="A0A8T2JMU5"/>
<dbReference type="GO" id="GO:0004198">
    <property type="term" value="F:calcium-dependent cysteine-type endopeptidase activity"/>
    <property type="evidence" value="ECO:0007669"/>
    <property type="project" value="InterPro"/>
</dbReference>
<dbReference type="InterPro" id="IPR038765">
    <property type="entry name" value="Papain-like_cys_pep_sf"/>
</dbReference>
<dbReference type="InterPro" id="IPR022682">
    <property type="entry name" value="Calpain_domain_III"/>
</dbReference>
<accession>A0A8T2JMU5</accession>
<keyword evidence="9" id="KW-1185">Reference proteome</keyword>
<keyword evidence="4 6" id="KW-0788">Thiol protease</keyword>
<comment type="caution">
    <text evidence="8">The sequence shown here is derived from an EMBL/GenBank/DDBJ whole genome shotgun (WGS) entry which is preliminary data.</text>
</comment>
<dbReference type="InterPro" id="IPR001300">
    <property type="entry name" value="Peptidase_C2_calpain_cat"/>
</dbReference>
<feature type="non-terminal residue" evidence="8">
    <location>
        <position position="472"/>
    </location>
</feature>
<dbReference type="CDD" id="cd00044">
    <property type="entry name" value="CysPc"/>
    <property type="match status" value="1"/>
</dbReference>
<dbReference type="InterPro" id="IPR033883">
    <property type="entry name" value="C2_III"/>
</dbReference>
<dbReference type="SUPFAM" id="SSF49758">
    <property type="entry name" value="Calpain large subunit, middle domain (domain III)"/>
    <property type="match status" value="1"/>
</dbReference>
<dbReference type="SMART" id="SM00230">
    <property type="entry name" value="CysPc"/>
    <property type="match status" value="1"/>
</dbReference>
<dbReference type="Pfam" id="PF00648">
    <property type="entry name" value="Peptidase_C2"/>
    <property type="match status" value="1"/>
</dbReference>
<dbReference type="Gene3D" id="2.60.120.380">
    <property type="match status" value="2"/>
</dbReference>
<reference evidence="8" key="1">
    <citation type="thesis" date="2020" institute="ProQuest LLC" country="789 East Eisenhower Parkway, Ann Arbor, MI, USA">
        <title>Comparative Genomics and Chromosome Evolution.</title>
        <authorList>
            <person name="Mudd A.B."/>
        </authorList>
    </citation>
    <scope>NUCLEOTIDE SEQUENCE</scope>
    <source>
        <strain evidence="8">Female2</strain>
        <tissue evidence="8">Blood</tissue>
    </source>
</reference>
<dbReference type="InterPro" id="IPR022684">
    <property type="entry name" value="Calpain_cysteine_protease"/>
</dbReference>
<feature type="domain" description="Calpain catalytic" evidence="7">
    <location>
        <begin position="45"/>
        <end position="343"/>
    </location>
</feature>
<dbReference type="PROSITE" id="PS50203">
    <property type="entry name" value="CALPAIN_CAT"/>
    <property type="match status" value="1"/>
</dbReference>
<evidence type="ECO:0000313" key="8">
    <source>
        <dbReference type="EMBL" id="KAG8443816.1"/>
    </source>
</evidence>
<gene>
    <name evidence="8" type="ORF">GDO86_009124</name>
</gene>
<dbReference type="Proteomes" id="UP000812440">
    <property type="component" value="Chromosome 5"/>
</dbReference>
<keyword evidence="2 6" id="KW-0645">Protease</keyword>
<dbReference type="PANTHER" id="PTHR10183">
    <property type="entry name" value="CALPAIN"/>
    <property type="match status" value="1"/>
</dbReference>
<dbReference type="SMART" id="SM00720">
    <property type="entry name" value="calpain_III"/>
    <property type="match status" value="1"/>
</dbReference>
<dbReference type="GO" id="GO:0006508">
    <property type="term" value="P:proteolysis"/>
    <property type="evidence" value="ECO:0007669"/>
    <property type="project" value="UniProtKB-KW"/>
</dbReference>
<feature type="active site" evidence="5 6">
    <location>
        <position position="105"/>
    </location>
</feature>
<evidence type="ECO:0000313" key="9">
    <source>
        <dbReference type="Proteomes" id="UP000812440"/>
    </source>
</evidence>
<evidence type="ECO:0000256" key="6">
    <source>
        <dbReference type="PROSITE-ProRule" id="PRU00239"/>
    </source>
</evidence>
<organism evidence="8 9">
    <name type="scientific">Hymenochirus boettgeri</name>
    <name type="common">Congo dwarf clawed frog</name>
    <dbReference type="NCBI Taxonomy" id="247094"/>
    <lineage>
        <taxon>Eukaryota</taxon>
        <taxon>Metazoa</taxon>
        <taxon>Chordata</taxon>
        <taxon>Craniata</taxon>
        <taxon>Vertebrata</taxon>
        <taxon>Euteleostomi</taxon>
        <taxon>Amphibia</taxon>
        <taxon>Batrachia</taxon>
        <taxon>Anura</taxon>
        <taxon>Pipoidea</taxon>
        <taxon>Pipidae</taxon>
        <taxon>Pipinae</taxon>
        <taxon>Hymenochirus</taxon>
    </lineage>
</organism>
<evidence type="ECO:0000256" key="4">
    <source>
        <dbReference type="ARBA" id="ARBA00022807"/>
    </source>
</evidence>
<sequence>MSGIAAKVAKGRTLAQGFGTTNKPLKYLNQDYEALKAQCLASGVLFEDDTFPACQQSLGINSLGPNTDKGKGIVWMRPREIHPKPEFITSGVTRFDVRQGSLGDCWLLCSIASLTLNEDYLYQVVPVDQTFQTNYAGIFHFKIWQYGEWMDVVIDDRLPTRKGKLVFVKSAEGNEFWSALLEKAYAKLNGSYEALIGGSPLEALEDFTGGIGEQYYLEKPPADLFQRVQKALKAKSLLTCSSKSSPDKVETVANNNVVKNHAYSITGAEEVSFHGQKVQLFRVRNPWGKTEWNGAWSDNAPEWNEIDPNVKVALNTKDDDGEVWMPLSDFANEYSSLEICNLSLDCVCSSNDQQWCLSQFYGSWKSGCTAGGCKRYPDTFWTNPQFRIKLEEPDDVQEGAGDFRSCTLVNLGKDFFLNAKYAVRTETYKKSRETSCRYKLPLGEYLIVPHTYYPCEEADFCLRVYSEKKAGY</sequence>
<dbReference type="OrthoDB" id="424753at2759"/>
<dbReference type="PANTHER" id="PTHR10183:SF435">
    <property type="entry name" value="LOW QUALITY PROTEIN: CALPAIN-8"/>
    <property type="match status" value="1"/>
</dbReference>
<proteinExistence type="inferred from homology"/>
<feature type="active site" evidence="5 6">
    <location>
        <position position="285"/>
    </location>
</feature>
<dbReference type="FunFam" id="3.90.70.10:FF:000001">
    <property type="entry name" value="Calpain-1 catalytic subunit"/>
    <property type="match status" value="1"/>
</dbReference>
<evidence type="ECO:0000256" key="5">
    <source>
        <dbReference type="PIRSR" id="PIRSR622684-1"/>
    </source>
</evidence>
<name>A0A8T2JMU5_9PIPI</name>
<protein>
    <recommendedName>
        <fullName evidence="7">Calpain catalytic domain-containing protein</fullName>
    </recommendedName>
</protein>
<dbReference type="EMBL" id="JAACNH010000004">
    <property type="protein sequence ID" value="KAG8443816.1"/>
    <property type="molecule type" value="Genomic_DNA"/>
</dbReference>
<evidence type="ECO:0000256" key="1">
    <source>
        <dbReference type="ARBA" id="ARBA00007623"/>
    </source>
</evidence>
<dbReference type="Pfam" id="PF01067">
    <property type="entry name" value="Calpain_III"/>
    <property type="match status" value="2"/>
</dbReference>
<dbReference type="SUPFAM" id="SSF54001">
    <property type="entry name" value="Cysteine proteinases"/>
    <property type="match status" value="1"/>
</dbReference>
<dbReference type="InterPro" id="IPR000169">
    <property type="entry name" value="Pept_cys_AS"/>
</dbReference>
<evidence type="ECO:0000259" key="7">
    <source>
        <dbReference type="PROSITE" id="PS50203"/>
    </source>
</evidence>
<dbReference type="PRINTS" id="PR00704">
    <property type="entry name" value="CALPAIN"/>
</dbReference>
<comment type="similarity">
    <text evidence="1">Belongs to the peptidase C2 family.</text>
</comment>
<dbReference type="GO" id="GO:0005737">
    <property type="term" value="C:cytoplasm"/>
    <property type="evidence" value="ECO:0007669"/>
    <property type="project" value="TreeGrafter"/>
</dbReference>
<keyword evidence="3 6" id="KW-0378">Hydrolase</keyword>
<dbReference type="InterPro" id="IPR022683">
    <property type="entry name" value="Calpain_III"/>
</dbReference>
<dbReference type="InterPro" id="IPR036213">
    <property type="entry name" value="Calpain_III_sf"/>
</dbReference>
<feature type="active site" evidence="5 6">
    <location>
        <position position="261"/>
    </location>
</feature>
<dbReference type="Gene3D" id="3.90.70.10">
    <property type="entry name" value="Cysteine proteinases"/>
    <property type="match status" value="1"/>
</dbReference>
<dbReference type="PROSITE" id="PS00139">
    <property type="entry name" value="THIOL_PROTEASE_CYS"/>
    <property type="match status" value="1"/>
</dbReference>